<gene>
    <name evidence="8" type="ORF">LRAMOSA07457</name>
</gene>
<dbReference type="PANTHER" id="PTHR34187">
    <property type="entry name" value="FGR18P"/>
    <property type="match status" value="1"/>
</dbReference>
<protein>
    <recommendedName>
        <fullName evidence="7">DUF202 domain-containing protein</fullName>
    </recommendedName>
</protein>
<reference evidence="8" key="1">
    <citation type="journal article" date="2014" name="Genome Announc.">
        <title>De novo whole-genome sequence and genome annotation of Lichtheimia ramosa.</title>
        <authorList>
            <person name="Linde J."/>
            <person name="Schwartze V."/>
            <person name="Binder U."/>
            <person name="Lass-Florl C."/>
            <person name="Voigt K."/>
            <person name="Horn F."/>
        </authorList>
    </citation>
    <scope>NUCLEOTIDE SEQUENCE</scope>
    <source>
        <strain evidence="8">JMRC FSU:6197</strain>
    </source>
</reference>
<feature type="transmembrane region" description="Helical" evidence="6">
    <location>
        <begin position="144"/>
        <end position="163"/>
    </location>
</feature>
<dbReference type="AlphaFoldDB" id="A0A077WEA7"/>
<dbReference type="Pfam" id="PF02656">
    <property type="entry name" value="DUF202"/>
    <property type="match status" value="1"/>
</dbReference>
<organism evidence="8">
    <name type="scientific">Lichtheimia ramosa</name>
    <dbReference type="NCBI Taxonomy" id="688394"/>
    <lineage>
        <taxon>Eukaryota</taxon>
        <taxon>Fungi</taxon>
        <taxon>Fungi incertae sedis</taxon>
        <taxon>Mucoromycota</taxon>
        <taxon>Mucoromycotina</taxon>
        <taxon>Mucoromycetes</taxon>
        <taxon>Mucorales</taxon>
        <taxon>Lichtheimiaceae</taxon>
        <taxon>Lichtheimia</taxon>
    </lineage>
</organism>
<dbReference type="InterPro" id="IPR003807">
    <property type="entry name" value="DUF202"/>
</dbReference>
<evidence type="ECO:0000256" key="6">
    <source>
        <dbReference type="SAM" id="Phobius"/>
    </source>
</evidence>
<keyword evidence="3 6" id="KW-0812">Transmembrane</keyword>
<evidence type="ECO:0000256" key="5">
    <source>
        <dbReference type="ARBA" id="ARBA00023136"/>
    </source>
</evidence>
<evidence type="ECO:0000256" key="1">
    <source>
        <dbReference type="ARBA" id="ARBA00004651"/>
    </source>
</evidence>
<dbReference type="OrthoDB" id="199599at2759"/>
<comment type="subcellular location">
    <subcellularLocation>
        <location evidence="1">Cell membrane</location>
        <topology evidence="1">Multi-pass membrane protein</topology>
    </subcellularLocation>
</comment>
<evidence type="ECO:0000259" key="7">
    <source>
        <dbReference type="Pfam" id="PF02656"/>
    </source>
</evidence>
<accession>A0A077WEA7</accession>
<dbReference type="InterPro" id="IPR052053">
    <property type="entry name" value="IM_YidH-like"/>
</dbReference>
<feature type="transmembrane region" description="Helical" evidence="6">
    <location>
        <begin position="103"/>
        <end position="124"/>
    </location>
</feature>
<sequence length="166" mass="18904">MSTSLTAIESQSNNDKRFIACNDKHCSTTYKYLDWVVHTKVDGPDPRDHFANERNFLSWLRVGMTLALIGYMTLIDLRGDKSLAPSNSLPWNHEEPTPYKTRIVAFIMIALGFSSLCVSVVIYFKNQRRIVHRLLDVGHGWAGYTMALLIMLFICFIMVVALTEVS</sequence>
<dbReference type="GO" id="GO:0005886">
    <property type="term" value="C:plasma membrane"/>
    <property type="evidence" value="ECO:0007669"/>
    <property type="project" value="UniProtKB-SubCell"/>
</dbReference>
<evidence type="ECO:0000256" key="4">
    <source>
        <dbReference type="ARBA" id="ARBA00022989"/>
    </source>
</evidence>
<keyword evidence="5 6" id="KW-0472">Membrane</keyword>
<evidence type="ECO:0000313" key="8">
    <source>
        <dbReference type="EMBL" id="CDS04927.1"/>
    </source>
</evidence>
<dbReference type="PANTHER" id="PTHR34187:SF2">
    <property type="entry name" value="DUF202 DOMAIN-CONTAINING PROTEIN"/>
    <property type="match status" value="1"/>
</dbReference>
<keyword evidence="2" id="KW-1003">Cell membrane</keyword>
<keyword evidence="4 6" id="KW-1133">Transmembrane helix</keyword>
<evidence type="ECO:0000256" key="3">
    <source>
        <dbReference type="ARBA" id="ARBA00022692"/>
    </source>
</evidence>
<name>A0A077WEA7_9FUNG</name>
<dbReference type="EMBL" id="LK023315">
    <property type="protein sequence ID" value="CDS04927.1"/>
    <property type="molecule type" value="Genomic_DNA"/>
</dbReference>
<feature type="transmembrane region" description="Helical" evidence="6">
    <location>
        <begin position="56"/>
        <end position="75"/>
    </location>
</feature>
<feature type="domain" description="DUF202" evidence="7">
    <location>
        <begin position="47"/>
        <end position="129"/>
    </location>
</feature>
<proteinExistence type="predicted"/>
<evidence type="ECO:0000256" key="2">
    <source>
        <dbReference type="ARBA" id="ARBA00022475"/>
    </source>
</evidence>